<dbReference type="InterPro" id="IPR023394">
    <property type="entry name" value="Sec7_C_sf"/>
</dbReference>
<organism evidence="10 11">
    <name type="scientific">Amazona collaria</name>
    <name type="common">yellow-billed parrot</name>
    <dbReference type="NCBI Taxonomy" id="241587"/>
    <lineage>
        <taxon>Eukaryota</taxon>
        <taxon>Metazoa</taxon>
        <taxon>Chordata</taxon>
        <taxon>Craniata</taxon>
        <taxon>Vertebrata</taxon>
        <taxon>Euteleostomi</taxon>
        <taxon>Archelosauria</taxon>
        <taxon>Archosauria</taxon>
        <taxon>Dinosauria</taxon>
        <taxon>Saurischia</taxon>
        <taxon>Theropoda</taxon>
        <taxon>Coelurosauria</taxon>
        <taxon>Aves</taxon>
        <taxon>Neognathae</taxon>
        <taxon>Neoaves</taxon>
        <taxon>Telluraves</taxon>
        <taxon>Australaves</taxon>
        <taxon>Psittaciformes</taxon>
        <taxon>Psittacidae</taxon>
        <taxon>Amazona</taxon>
    </lineage>
</organism>
<dbReference type="SMART" id="SM00233">
    <property type="entry name" value="PH"/>
    <property type="match status" value="1"/>
</dbReference>
<evidence type="ECO:0000313" key="10">
    <source>
        <dbReference type="Ensembl" id="ENSACOP00000020645.1"/>
    </source>
</evidence>
<dbReference type="InterPro" id="IPR000904">
    <property type="entry name" value="Sec7_dom"/>
</dbReference>
<feature type="domain" description="PH" evidence="8">
    <location>
        <begin position="260"/>
        <end position="376"/>
    </location>
</feature>
<dbReference type="PANTHER" id="PTHR10663:SF340">
    <property type="entry name" value="CYTOHESIN-1"/>
    <property type="match status" value="1"/>
</dbReference>
<feature type="domain" description="SEC7" evidence="9">
    <location>
        <begin position="55"/>
        <end position="242"/>
    </location>
</feature>
<keyword evidence="2" id="KW-1003">Cell membrane</keyword>
<evidence type="ECO:0000259" key="9">
    <source>
        <dbReference type="PROSITE" id="PS50190"/>
    </source>
</evidence>
<dbReference type="GO" id="GO:0005085">
    <property type="term" value="F:guanyl-nucleotide exchange factor activity"/>
    <property type="evidence" value="ECO:0007669"/>
    <property type="project" value="UniProtKB-KW"/>
</dbReference>
<proteinExistence type="predicted"/>
<dbReference type="SUPFAM" id="SSF48425">
    <property type="entry name" value="Sec7 domain"/>
    <property type="match status" value="1"/>
</dbReference>
<keyword evidence="11" id="KW-1185">Reference proteome</keyword>
<name>A0A8B9G8F9_9PSIT</name>
<dbReference type="FunFam" id="2.30.29.30:FF:000009">
    <property type="entry name" value="Cytohesin 1"/>
    <property type="match status" value="1"/>
</dbReference>
<evidence type="ECO:0000256" key="6">
    <source>
        <dbReference type="ARBA" id="ARBA00023136"/>
    </source>
</evidence>
<evidence type="ECO:0000256" key="3">
    <source>
        <dbReference type="ARBA" id="ARBA00022658"/>
    </source>
</evidence>
<dbReference type="PANTHER" id="PTHR10663">
    <property type="entry name" value="GUANYL-NUCLEOTIDE EXCHANGE FACTOR"/>
    <property type="match status" value="1"/>
</dbReference>
<dbReference type="Pfam" id="PF00169">
    <property type="entry name" value="PH"/>
    <property type="match status" value="1"/>
</dbReference>
<evidence type="ECO:0000259" key="8">
    <source>
        <dbReference type="PROSITE" id="PS50003"/>
    </source>
</evidence>
<dbReference type="FunFam" id="1.10.220.20:FF:000003">
    <property type="entry name" value="Cytohesin 1"/>
    <property type="match status" value="1"/>
</dbReference>
<dbReference type="Gene3D" id="2.30.29.30">
    <property type="entry name" value="Pleckstrin-homology domain (PH domain)/Phosphotyrosine-binding domain (PTB)"/>
    <property type="match status" value="1"/>
</dbReference>
<dbReference type="AlphaFoldDB" id="A0A8B9G8F9"/>
<dbReference type="GO" id="GO:0032012">
    <property type="term" value="P:regulation of ARF protein signal transduction"/>
    <property type="evidence" value="ECO:0007669"/>
    <property type="project" value="InterPro"/>
</dbReference>
<evidence type="ECO:0000313" key="11">
    <source>
        <dbReference type="Proteomes" id="UP000694522"/>
    </source>
</evidence>
<dbReference type="CDD" id="cd01252">
    <property type="entry name" value="PH_GRP1-like"/>
    <property type="match status" value="1"/>
</dbReference>
<keyword evidence="6" id="KW-0472">Membrane</keyword>
<keyword evidence="5" id="KW-0446">Lipid-binding</keyword>
<sequence>MEEEGGYVPSDLTPEECQELENIRRRKQELLADIQRLKDEIAEVTNEIENLGSTEERKNMQRNKQVAMGRKKFNMDPKKGIQFLIESDLLKNTCEDIAQFLYKGEGLNKTAIGDYLGERDEFNIQVLHAFVELHEFTDLNLVQALRQFLWSFRLPGEAQKIDRMMEAFAQRYCQCNPGVFQSTDTCYVLSFAIIMLNTSLHNPNVKDKPTAERFIAMNRGINDGGDLPEELLQNLYESIKNEPFKIPEDDGNDLTHTFFNPDREGWLLKLGGRVKTWKRRWFILTDNCLYYFEYTTDKEPRGIIPLENLSIREVEDSKKPNCFELYIPDNKDQVIKACKTEADGRVVEGNHTVYRISAPTPEEKEEWIKCIKHWGAGRMADARHDFLGSFAMHLMSIRPDKWNKFMGSDETVAVLDEFFRQQDVLELVLGLNPAGQLQATPCFPPALRGKGVYFVKEKKESITQENCRSGLLVGDIGPSPLEHFITVVEEIVSPLLLSEENTEGWPEVVVEDVTRQLHRLKNENFVMGGKIQGKPLLPLPKHLDVQDGSSAVLDW</sequence>
<feature type="coiled-coil region" evidence="7">
    <location>
        <begin position="17"/>
        <end position="54"/>
    </location>
</feature>
<evidence type="ECO:0000256" key="4">
    <source>
        <dbReference type="ARBA" id="ARBA00023054"/>
    </source>
</evidence>
<keyword evidence="4 7" id="KW-0175">Coiled coil</keyword>
<protein>
    <submittedName>
        <fullName evidence="10">Cytohesin 1</fullName>
    </submittedName>
</protein>
<evidence type="ECO:0000256" key="2">
    <source>
        <dbReference type="ARBA" id="ARBA00022475"/>
    </source>
</evidence>
<dbReference type="PROSITE" id="PS50190">
    <property type="entry name" value="SEC7"/>
    <property type="match status" value="1"/>
</dbReference>
<dbReference type="GO" id="GO:0005886">
    <property type="term" value="C:plasma membrane"/>
    <property type="evidence" value="ECO:0007669"/>
    <property type="project" value="UniProtKB-SubCell"/>
</dbReference>
<dbReference type="PROSITE" id="PS50003">
    <property type="entry name" value="PH_DOMAIN"/>
    <property type="match status" value="1"/>
</dbReference>
<evidence type="ECO:0000256" key="5">
    <source>
        <dbReference type="ARBA" id="ARBA00023121"/>
    </source>
</evidence>
<accession>A0A8B9G8F9</accession>
<dbReference type="InterPro" id="IPR035999">
    <property type="entry name" value="Sec7_dom_sf"/>
</dbReference>
<dbReference type="Gene3D" id="1.10.220.20">
    <property type="match status" value="1"/>
</dbReference>
<evidence type="ECO:0000256" key="7">
    <source>
        <dbReference type="SAM" id="Coils"/>
    </source>
</evidence>
<dbReference type="SUPFAM" id="SSF50729">
    <property type="entry name" value="PH domain-like"/>
    <property type="match status" value="1"/>
</dbReference>
<dbReference type="Pfam" id="PF01369">
    <property type="entry name" value="Sec7"/>
    <property type="match status" value="1"/>
</dbReference>
<dbReference type="InterPro" id="IPR001849">
    <property type="entry name" value="PH_domain"/>
</dbReference>
<dbReference type="InterPro" id="IPR011993">
    <property type="entry name" value="PH-like_dom_sf"/>
</dbReference>
<evidence type="ECO:0000256" key="1">
    <source>
        <dbReference type="ARBA" id="ARBA00004202"/>
    </source>
</evidence>
<dbReference type="SMART" id="SM00222">
    <property type="entry name" value="Sec7"/>
    <property type="match status" value="1"/>
</dbReference>
<keyword evidence="3" id="KW-0344">Guanine-nucleotide releasing factor</keyword>
<dbReference type="Proteomes" id="UP000694522">
    <property type="component" value="Unplaced"/>
</dbReference>
<dbReference type="GO" id="GO:0008289">
    <property type="term" value="F:lipid binding"/>
    <property type="evidence" value="ECO:0007669"/>
    <property type="project" value="UniProtKB-KW"/>
</dbReference>
<reference evidence="10" key="2">
    <citation type="submission" date="2025-09" db="UniProtKB">
        <authorList>
            <consortium name="Ensembl"/>
        </authorList>
    </citation>
    <scope>IDENTIFICATION</scope>
</reference>
<comment type="subcellular location">
    <subcellularLocation>
        <location evidence="1">Cell membrane</location>
        <topology evidence="1">Peripheral membrane protein</topology>
    </subcellularLocation>
</comment>
<dbReference type="Gene3D" id="1.10.1000.11">
    <property type="entry name" value="Arf Nucleotide-binding Site Opener,domain 2"/>
    <property type="match status" value="1"/>
</dbReference>
<reference evidence="10" key="1">
    <citation type="submission" date="2025-08" db="UniProtKB">
        <authorList>
            <consortium name="Ensembl"/>
        </authorList>
    </citation>
    <scope>IDENTIFICATION</scope>
</reference>
<dbReference type="Ensembl" id="ENSACOT00000021386.1">
    <property type="protein sequence ID" value="ENSACOP00000020645.1"/>
    <property type="gene ID" value="ENSACOG00000014203.1"/>
</dbReference>
<dbReference type="FunFam" id="1.10.1000.11:FF:000002">
    <property type="entry name" value="Cytohesin 1"/>
    <property type="match status" value="1"/>
</dbReference>
<dbReference type="CDD" id="cd00171">
    <property type="entry name" value="Sec7"/>
    <property type="match status" value="1"/>
</dbReference>